<gene>
    <name evidence="2" type="ORF">BSZ32_09230</name>
</gene>
<evidence type="ECO:0000313" key="2">
    <source>
        <dbReference type="EMBL" id="PQJ28666.1"/>
    </source>
</evidence>
<dbReference type="EMBL" id="MQWA01000001">
    <property type="protein sequence ID" value="PQJ28666.1"/>
    <property type="molecule type" value="Genomic_DNA"/>
</dbReference>
<feature type="signal peptide" evidence="1">
    <location>
        <begin position="1"/>
        <end position="21"/>
    </location>
</feature>
<organism evidence="2 3">
    <name type="scientific">Rubritalea profundi</name>
    <dbReference type="NCBI Taxonomy" id="1658618"/>
    <lineage>
        <taxon>Bacteria</taxon>
        <taxon>Pseudomonadati</taxon>
        <taxon>Verrucomicrobiota</taxon>
        <taxon>Verrucomicrobiia</taxon>
        <taxon>Verrucomicrobiales</taxon>
        <taxon>Rubritaleaceae</taxon>
        <taxon>Rubritalea</taxon>
    </lineage>
</organism>
<protein>
    <recommendedName>
        <fullName evidence="4">DUF1287 domain-containing protein</fullName>
    </recommendedName>
</protein>
<keyword evidence="1" id="KW-0732">Signal</keyword>
<feature type="chain" id="PRO_5015716344" description="DUF1287 domain-containing protein" evidence="1">
    <location>
        <begin position="22"/>
        <end position="204"/>
    </location>
</feature>
<dbReference type="AlphaFoldDB" id="A0A2S7U0Y7"/>
<reference evidence="2 3" key="1">
    <citation type="submission" date="2016-12" db="EMBL/GenBank/DDBJ databases">
        <title>Study of bacterial adaptation to deep sea.</title>
        <authorList>
            <person name="Song J."/>
            <person name="Yoshizawa S."/>
            <person name="Kogure K."/>
        </authorList>
    </citation>
    <scope>NUCLEOTIDE SEQUENCE [LARGE SCALE GENOMIC DNA]</scope>
    <source>
        <strain evidence="2 3">SAORIC-165</strain>
    </source>
</reference>
<dbReference type="InterPro" id="IPR009706">
    <property type="entry name" value="DUF1287"/>
</dbReference>
<dbReference type="RefSeq" id="WP_105044815.1">
    <property type="nucleotide sequence ID" value="NZ_MQWA01000001.1"/>
</dbReference>
<evidence type="ECO:0000313" key="3">
    <source>
        <dbReference type="Proteomes" id="UP000239907"/>
    </source>
</evidence>
<keyword evidence="3" id="KW-1185">Reference proteome</keyword>
<evidence type="ECO:0008006" key="4">
    <source>
        <dbReference type="Google" id="ProtNLM"/>
    </source>
</evidence>
<evidence type="ECO:0000256" key="1">
    <source>
        <dbReference type="SAM" id="SignalP"/>
    </source>
</evidence>
<dbReference type="OrthoDB" id="114026at2"/>
<name>A0A2S7U0Y7_9BACT</name>
<comment type="caution">
    <text evidence="2">The sequence shown here is derived from an EMBL/GenBank/DDBJ whole genome shotgun (WGS) entry which is preliminary data.</text>
</comment>
<proteinExistence type="predicted"/>
<dbReference type="Pfam" id="PF06940">
    <property type="entry name" value="DUF1287"/>
    <property type="match status" value="1"/>
</dbReference>
<dbReference type="Proteomes" id="UP000239907">
    <property type="component" value="Unassembled WGS sequence"/>
</dbReference>
<accession>A0A2S7U0Y7</accession>
<sequence length="204" mass="23145">MLRLHNALIVIFCLASCSVHPSDFTREQRKTIAATRWQIGKTTSYNPSYQRLKYPKGDVPIEGGVCTDVIIRTLRKGHKIDLQKEIHEDMAAHFELYPPLWGLTTPDYNIDHRRVPNIQTYLSRMGWNLPIDQIKTNYQPDDIITCAIGGVTPHIMIVSDRKGISGHWALIHNVAIGVIENDVLFNEKITAPLTGHCRISNKPL</sequence>